<protein>
    <recommendedName>
        <fullName evidence="1">VWFA domain-containing protein</fullName>
    </recommendedName>
</protein>
<evidence type="ECO:0000313" key="3">
    <source>
        <dbReference type="Proteomes" id="UP000306324"/>
    </source>
</evidence>
<dbReference type="SUPFAM" id="SSF53300">
    <property type="entry name" value="vWA-like"/>
    <property type="match status" value="1"/>
</dbReference>
<dbReference type="PROSITE" id="PS50234">
    <property type="entry name" value="VWFA"/>
    <property type="match status" value="1"/>
</dbReference>
<feature type="domain" description="VWFA" evidence="1">
    <location>
        <begin position="7"/>
        <end position="162"/>
    </location>
</feature>
<evidence type="ECO:0000313" key="2">
    <source>
        <dbReference type="EMBL" id="TMQ78917.1"/>
    </source>
</evidence>
<comment type="caution">
    <text evidence="2">The sequence shown here is derived from an EMBL/GenBank/DDBJ whole genome shotgun (WGS) entry which is preliminary data.</text>
</comment>
<dbReference type="SMART" id="SM00327">
    <property type="entry name" value="VWA"/>
    <property type="match status" value="1"/>
</dbReference>
<proteinExistence type="predicted"/>
<dbReference type="InterPro" id="IPR011392">
    <property type="entry name" value="Tellurite-R_TerY"/>
</dbReference>
<dbReference type="AlphaFoldDB" id="A0A5S4ETY2"/>
<dbReference type="EMBL" id="SWAD01000001">
    <property type="protein sequence ID" value="TMQ78917.1"/>
    <property type="molecule type" value="Genomic_DNA"/>
</dbReference>
<dbReference type="Pfam" id="PF00092">
    <property type="entry name" value="VWA"/>
    <property type="match status" value="1"/>
</dbReference>
<dbReference type="Proteomes" id="UP000306324">
    <property type="component" value="Unassembled WGS sequence"/>
</dbReference>
<reference evidence="2 3" key="1">
    <citation type="submission" date="2019-04" db="EMBL/GenBank/DDBJ databases">
        <title>A novel phosphate-accumulating bacterium identified in bioreactor for phosphate removal from wastewater.</title>
        <authorList>
            <person name="Kotlyarov R.Y."/>
            <person name="Beletsky A.V."/>
            <person name="Kallistova A.Y."/>
            <person name="Dorofeev A.G."/>
            <person name="Nikolaev Y.Y."/>
            <person name="Pimenov N.V."/>
            <person name="Ravin N.V."/>
            <person name="Mardanov A.V."/>
        </authorList>
    </citation>
    <scope>NUCLEOTIDE SEQUENCE [LARGE SCALE GENOMIC DNA]</scope>
    <source>
        <strain evidence="2 3">Bin19</strain>
    </source>
</reference>
<gene>
    <name evidence="2" type="ORF">ACCUM_0514</name>
</gene>
<evidence type="ECO:0000259" key="1">
    <source>
        <dbReference type="PROSITE" id="PS50234"/>
    </source>
</evidence>
<accession>A0A5S4ETY2</accession>
<keyword evidence="3" id="KW-1185">Reference proteome</keyword>
<name>A0A5S4ETY2_9PROT</name>
<dbReference type="InterPro" id="IPR036465">
    <property type="entry name" value="vWFA_dom_sf"/>
</dbReference>
<dbReference type="InterPro" id="IPR002035">
    <property type="entry name" value="VWF_A"/>
</dbReference>
<dbReference type="RefSeq" id="WP_138677167.1">
    <property type="nucleotide sequence ID" value="NZ_SWAD01000001.1"/>
</dbReference>
<sequence length="213" mass="22859">MSSRRLPVYVLLDTSGSMKGEPIQAVNVGVKAMVSALKQDPYALESVHLCLITFDIEARELVSLTPLEDISVPEITTPESGATMLGSALELVIQCFESEVIRTTAERKGDWRPLLFVMTDGKPADIQAYRNAVLAVKRLNFGNIVACAAGPKAKQEFLRELTDTVVSLDTTDSAAFVAFFRWVSASISFGSSSAGATSPTVLPPPPAEVQVVL</sequence>
<organism evidence="2 3">
    <name type="scientific">Candidatus Accumulibacter phosphatis</name>
    <dbReference type="NCBI Taxonomy" id="327160"/>
    <lineage>
        <taxon>Bacteria</taxon>
        <taxon>Pseudomonadati</taxon>
        <taxon>Pseudomonadota</taxon>
        <taxon>Betaproteobacteria</taxon>
        <taxon>Candidatus Accumulibacter</taxon>
    </lineage>
</organism>
<dbReference type="OrthoDB" id="9806395at2"/>
<dbReference type="PIRSF" id="PIRSF020634">
    <property type="entry name" value="TerY_vWA"/>
    <property type="match status" value="1"/>
</dbReference>
<dbReference type="Gene3D" id="3.40.50.410">
    <property type="entry name" value="von Willebrand factor, type A domain"/>
    <property type="match status" value="1"/>
</dbReference>